<accession>A0AAN9EFX6</accession>
<keyword evidence="4" id="KW-0808">Transferase</keyword>
<dbReference type="PANTHER" id="PTHR22937:SF163">
    <property type="entry name" value="RING-TYPE E3 UBIQUITIN TRANSFERASE"/>
    <property type="match status" value="1"/>
</dbReference>
<dbReference type="EC" id="2.3.2.27" evidence="3"/>
<dbReference type="SMART" id="SM00184">
    <property type="entry name" value="RING"/>
    <property type="match status" value="1"/>
</dbReference>
<feature type="compositionally biased region" description="Low complexity" evidence="10">
    <location>
        <begin position="534"/>
        <end position="550"/>
    </location>
</feature>
<dbReference type="GO" id="GO:0043161">
    <property type="term" value="P:proteasome-mediated ubiquitin-dependent protein catabolic process"/>
    <property type="evidence" value="ECO:0007669"/>
    <property type="project" value="UniProtKB-ARBA"/>
</dbReference>
<organism evidence="12 13">
    <name type="scientific">Crotalaria pallida</name>
    <name type="common">Smooth rattlebox</name>
    <name type="synonym">Crotalaria striata</name>
    <dbReference type="NCBI Taxonomy" id="3830"/>
    <lineage>
        <taxon>Eukaryota</taxon>
        <taxon>Viridiplantae</taxon>
        <taxon>Streptophyta</taxon>
        <taxon>Embryophyta</taxon>
        <taxon>Tracheophyta</taxon>
        <taxon>Spermatophyta</taxon>
        <taxon>Magnoliopsida</taxon>
        <taxon>eudicotyledons</taxon>
        <taxon>Gunneridae</taxon>
        <taxon>Pentapetalae</taxon>
        <taxon>rosids</taxon>
        <taxon>fabids</taxon>
        <taxon>Fabales</taxon>
        <taxon>Fabaceae</taxon>
        <taxon>Papilionoideae</taxon>
        <taxon>50 kb inversion clade</taxon>
        <taxon>genistoids sensu lato</taxon>
        <taxon>core genistoids</taxon>
        <taxon>Crotalarieae</taxon>
        <taxon>Crotalaria</taxon>
    </lineage>
</organism>
<feature type="region of interest" description="Disordered" evidence="10">
    <location>
        <begin position="366"/>
        <end position="386"/>
    </location>
</feature>
<dbReference type="PROSITE" id="PS50089">
    <property type="entry name" value="ZF_RING_2"/>
    <property type="match status" value="1"/>
</dbReference>
<evidence type="ECO:0000256" key="9">
    <source>
        <dbReference type="PROSITE-ProRule" id="PRU00175"/>
    </source>
</evidence>
<evidence type="ECO:0000256" key="7">
    <source>
        <dbReference type="ARBA" id="ARBA00022786"/>
    </source>
</evidence>
<feature type="compositionally biased region" description="Polar residues" evidence="10">
    <location>
        <begin position="204"/>
        <end position="228"/>
    </location>
</feature>
<evidence type="ECO:0000256" key="5">
    <source>
        <dbReference type="ARBA" id="ARBA00022723"/>
    </source>
</evidence>
<dbReference type="InterPro" id="IPR045191">
    <property type="entry name" value="MBR1/2-like"/>
</dbReference>
<keyword evidence="8" id="KW-0862">Zinc</keyword>
<sequence>MNNASQSNLHRPIPIHGSPVWCGSLILMQGQRRTIRSFPAFGSMMQGQGPSSSGTDMNHQSSLNHMQNSTDFRLSDYRESSGEAACLRATGPNVPSIGGWNTGEPSSRLNLINQVNDGGLKSDHGLSSSFRAAEDVLRSEERQFEQNNVIFPASSNSSLHGNQSRIRPSFLQGASSNHMSQNVSVDMEHVANATDRGKGKEAGSSVNNNTSGLDREQTSFGSASSNQMGASSESFGYMAWGDSANSSSSLVNWGSSCKRKTIEGSSRQLCAGESSSSLLQSESGCWPTVPADLNGSSSLSVSTPLEDIPVTSSILQQSTRIEVRQEASNPFPLINVADNVEMPLRNIDRRMTQVQQQESELLNLPATGSSRHHNHSSPHQIPGSHTLSDSLELRLTPGINSGAPLNQSLGLHLHSFPWNRAANSRGPRSSSSFNSGERAVREDLHLRAFARDSTEYPMSTPASSGHEPTGWHASSDNVNNSGAIPPPSWIGSGSNVQSLSNPSWIANHEVPAENLQRLSEFNPWSIFPSLSTTSGVHNGHSSPSPSGPLSFTQGSSSNQSIPRTSLLMERRGSDVLPAPYSLRGLAVDNEGRRRLISEIRQVLVAMRRGENLRAEDYALFDPFIYHGMAEMHDRHREMRLDVDNMSYEELLALEERIGDVKTGLSEDVIIKLMKQRVFVSFMTESSTDLEPCCVCQEEYADGENIGSLDCGHEFHINCIKQWLMQKNLCPICKTTALAT</sequence>
<protein>
    <recommendedName>
        <fullName evidence="3">RING-type E3 ubiquitin transferase</fullName>
        <ecNumber evidence="3">2.3.2.27</ecNumber>
    </recommendedName>
</protein>
<dbReference type="InterPro" id="IPR013083">
    <property type="entry name" value="Znf_RING/FYVE/PHD"/>
</dbReference>
<dbReference type="AlphaFoldDB" id="A0AAN9EFX6"/>
<dbReference type="Proteomes" id="UP001372338">
    <property type="component" value="Unassembled WGS sequence"/>
</dbReference>
<dbReference type="GO" id="GO:0061630">
    <property type="term" value="F:ubiquitin protein ligase activity"/>
    <property type="evidence" value="ECO:0007669"/>
    <property type="project" value="UniProtKB-EC"/>
</dbReference>
<evidence type="ECO:0000256" key="8">
    <source>
        <dbReference type="ARBA" id="ARBA00022833"/>
    </source>
</evidence>
<feature type="compositionally biased region" description="Polar residues" evidence="10">
    <location>
        <begin position="551"/>
        <end position="562"/>
    </location>
</feature>
<feature type="region of interest" description="Disordered" evidence="10">
    <location>
        <begin position="533"/>
        <end position="562"/>
    </location>
</feature>
<reference evidence="12 13" key="1">
    <citation type="submission" date="2024-01" db="EMBL/GenBank/DDBJ databases">
        <title>The genomes of 5 underutilized Papilionoideae crops provide insights into root nodulation and disease resistanc.</title>
        <authorList>
            <person name="Yuan L."/>
        </authorList>
    </citation>
    <scope>NUCLEOTIDE SEQUENCE [LARGE SCALE GENOMIC DNA]</scope>
    <source>
        <strain evidence="12">ZHUSHIDOU_FW_LH</strain>
        <tissue evidence="12">Leaf</tissue>
    </source>
</reference>
<evidence type="ECO:0000256" key="2">
    <source>
        <dbReference type="ARBA" id="ARBA00004906"/>
    </source>
</evidence>
<evidence type="ECO:0000256" key="3">
    <source>
        <dbReference type="ARBA" id="ARBA00012483"/>
    </source>
</evidence>
<dbReference type="Pfam" id="PF13639">
    <property type="entry name" value="zf-RING_2"/>
    <property type="match status" value="1"/>
</dbReference>
<keyword evidence="6 9" id="KW-0863">Zinc-finger</keyword>
<feature type="domain" description="RING-type" evidence="11">
    <location>
        <begin position="692"/>
        <end position="733"/>
    </location>
</feature>
<keyword evidence="13" id="KW-1185">Reference proteome</keyword>
<dbReference type="Gene3D" id="3.30.40.10">
    <property type="entry name" value="Zinc/RING finger domain, C3HC4 (zinc finger)"/>
    <property type="match status" value="1"/>
</dbReference>
<feature type="region of interest" description="Disordered" evidence="10">
    <location>
        <begin position="451"/>
        <end position="495"/>
    </location>
</feature>
<evidence type="ECO:0000256" key="1">
    <source>
        <dbReference type="ARBA" id="ARBA00000900"/>
    </source>
</evidence>
<dbReference type="PANTHER" id="PTHR22937">
    <property type="entry name" value="E3 UBIQUITIN-PROTEIN LIGASE RNF165"/>
    <property type="match status" value="1"/>
</dbReference>
<comment type="pathway">
    <text evidence="2">Protein modification; protein ubiquitination.</text>
</comment>
<feature type="region of interest" description="Disordered" evidence="10">
    <location>
        <begin position="194"/>
        <end position="228"/>
    </location>
</feature>
<dbReference type="EMBL" id="JAYWIO010000007">
    <property type="protein sequence ID" value="KAK7252028.1"/>
    <property type="molecule type" value="Genomic_DNA"/>
</dbReference>
<evidence type="ECO:0000256" key="4">
    <source>
        <dbReference type="ARBA" id="ARBA00022679"/>
    </source>
</evidence>
<dbReference type="SUPFAM" id="SSF57850">
    <property type="entry name" value="RING/U-box"/>
    <property type="match status" value="1"/>
</dbReference>
<dbReference type="FunFam" id="3.30.40.10:FF:000309">
    <property type="entry name" value="E3 ubiquitin-protein ligase MBR2"/>
    <property type="match status" value="1"/>
</dbReference>
<evidence type="ECO:0000256" key="10">
    <source>
        <dbReference type="SAM" id="MobiDB-lite"/>
    </source>
</evidence>
<feature type="compositionally biased region" description="Polar residues" evidence="10">
    <location>
        <begin position="472"/>
        <end position="482"/>
    </location>
</feature>
<dbReference type="GO" id="GO:0010228">
    <property type="term" value="P:vegetative to reproductive phase transition of meristem"/>
    <property type="evidence" value="ECO:0007669"/>
    <property type="project" value="UniProtKB-ARBA"/>
</dbReference>
<comment type="caution">
    <text evidence="12">The sequence shown here is derived from an EMBL/GenBank/DDBJ whole genome shotgun (WGS) entry which is preliminary data.</text>
</comment>
<evidence type="ECO:0000259" key="11">
    <source>
        <dbReference type="PROSITE" id="PS50089"/>
    </source>
</evidence>
<keyword evidence="5" id="KW-0479">Metal-binding</keyword>
<evidence type="ECO:0000313" key="12">
    <source>
        <dbReference type="EMBL" id="KAK7252028.1"/>
    </source>
</evidence>
<evidence type="ECO:0000256" key="6">
    <source>
        <dbReference type="ARBA" id="ARBA00022771"/>
    </source>
</evidence>
<name>A0AAN9EFX6_CROPI</name>
<dbReference type="InterPro" id="IPR001841">
    <property type="entry name" value="Znf_RING"/>
</dbReference>
<dbReference type="GO" id="GO:0008270">
    <property type="term" value="F:zinc ion binding"/>
    <property type="evidence" value="ECO:0007669"/>
    <property type="project" value="UniProtKB-KW"/>
</dbReference>
<feature type="compositionally biased region" description="Polar residues" evidence="10">
    <location>
        <begin position="377"/>
        <end position="386"/>
    </location>
</feature>
<keyword evidence="7" id="KW-0833">Ubl conjugation pathway</keyword>
<proteinExistence type="predicted"/>
<evidence type="ECO:0000313" key="13">
    <source>
        <dbReference type="Proteomes" id="UP001372338"/>
    </source>
</evidence>
<gene>
    <name evidence="12" type="ORF">RIF29_35708</name>
</gene>
<comment type="catalytic activity">
    <reaction evidence="1">
        <text>S-ubiquitinyl-[E2 ubiquitin-conjugating enzyme]-L-cysteine + [acceptor protein]-L-lysine = [E2 ubiquitin-conjugating enzyme]-L-cysteine + N(6)-ubiquitinyl-[acceptor protein]-L-lysine.</text>
        <dbReference type="EC" id="2.3.2.27"/>
    </reaction>
</comment>